<dbReference type="Pfam" id="PF04610">
    <property type="entry name" value="TrbL"/>
    <property type="match status" value="1"/>
</dbReference>
<keyword evidence="4 7" id="KW-1133">Transmembrane helix</keyword>
<feature type="compositionally biased region" description="Low complexity" evidence="6">
    <location>
        <begin position="302"/>
        <end position="312"/>
    </location>
</feature>
<feature type="region of interest" description="Disordered" evidence="6">
    <location>
        <begin position="292"/>
        <end position="333"/>
    </location>
</feature>
<accession>A0ABT9E759</accession>
<protein>
    <submittedName>
        <fullName evidence="8">Type IV secretion system protein</fullName>
    </submittedName>
</protein>
<evidence type="ECO:0000256" key="1">
    <source>
        <dbReference type="ARBA" id="ARBA00004141"/>
    </source>
</evidence>
<comment type="similarity">
    <text evidence="2">Belongs to the TrbL/VirB6 family.</text>
</comment>
<comment type="subcellular location">
    <subcellularLocation>
        <location evidence="1">Membrane</location>
        <topology evidence="1">Multi-pass membrane protein</topology>
    </subcellularLocation>
</comment>
<dbReference type="RefSeq" id="WP_305106633.1">
    <property type="nucleotide sequence ID" value="NZ_JAUTWS010000034.1"/>
</dbReference>
<evidence type="ECO:0000256" key="7">
    <source>
        <dbReference type="SAM" id="Phobius"/>
    </source>
</evidence>
<comment type="caution">
    <text evidence="8">The sequence shown here is derived from an EMBL/GenBank/DDBJ whole genome shotgun (WGS) entry which is preliminary data.</text>
</comment>
<evidence type="ECO:0000313" key="9">
    <source>
        <dbReference type="Proteomes" id="UP001243009"/>
    </source>
</evidence>
<organism evidence="8 9">
    <name type="scientific">Paracraurococcus lichenis</name>
    <dbReference type="NCBI Taxonomy" id="3064888"/>
    <lineage>
        <taxon>Bacteria</taxon>
        <taxon>Pseudomonadati</taxon>
        <taxon>Pseudomonadota</taxon>
        <taxon>Alphaproteobacteria</taxon>
        <taxon>Acetobacterales</taxon>
        <taxon>Roseomonadaceae</taxon>
        <taxon>Paracraurococcus</taxon>
    </lineage>
</organism>
<evidence type="ECO:0000313" key="8">
    <source>
        <dbReference type="EMBL" id="MDO9711780.1"/>
    </source>
</evidence>
<reference evidence="8 9" key="1">
    <citation type="submission" date="2023-08" db="EMBL/GenBank/DDBJ databases">
        <title>The draft genome sequence of Paracraurococcus sp. LOR1-02.</title>
        <authorList>
            <person name="Kingkaew E."/>
            <person name="Tanasupawat S."/>
        </authorList>
    </citation>
    <scope>NUCLEOTIDE SEQUENCE [LARGE SCALE GENOMIC DNA]</scope>
    <source>
        <strain evidence="8 9">LOR1-02</strain>
    </source>
</reference>
<feature type="transmembrane region" description="Helical" evidence="7">
    <location>
        <begin position="243"/>
        <end position="260"/>
    </location>
</feature>
<name>A0ABT9E759_9PROT</name>
<evidence type="ECO:0000256" key="2">
    <source>
        <dbReference type="ARBA" id="ARBA00007802"/>
    </source>
</evidence>
<keyword evidence="3 7" id="KW-0812">Transmembrane</keyword>
<evidence type="ECO:0000256" key="3">
    <source>
        <dbReference type="ARBA" id="ARBA00022692"/>
    </source>
</evidence>
<feature type="transmembrane region" description="Helical" evidence="7">
    <location>
        <begin position="173"/>
        <end position="192"/>
    </location>
</feature>
<dbReference type="InterPro" id="IPR007688">
    <property type="entry name" value="Conjugal_tfr_TrbL/VirB6"/>
</dbReference>
<evidence type="ECO:0000256" key="6">
    <source>
        <dbReference type="SAM" id="MobiDB-lite"/>
    </source>
</evidence>
<proteinExistence type="inferred from homology"/>
<keyword evidence="9" id="KW-1185">Reference proteome</keyword>
<evidence type="ECO:0000256" key="4">
    <source>
        <dbReference type="ARBA" id="ARBA00022989"/>
    </source>
</evidence>
<keyword evidence="5 7" id="KW-0472">Membrane</keyword>
<feature type="transmembrane region" description="Helical" evidence="7">
    <location>
        <begin position="142"/>
        <end position="167"/>
    </location>
</feature>
<dbReference type="Proteomes" id="UP001243009">
    <property type="component" value="Unassembled WGS sequence"/>
</dbReference>
<evidence type="ECO:0000256" key="5">
    <source>
        <dbReference type="ARBA" id="ARBA00023136"/>
    </source>
</evidence>
<dbReference type="EMBL" id="JAUTWS010000034">
    <property type="protein sequence ID" value="MDO9711780.1"/>
    <property type="molecule type" value="Genomic_DNA"/>
</dbReference>
<feature type="transmembrane region" description="Helical" evidence="7">
    <location>
        <begin position="204"/>
        <end position="223"/>
    </location>
</feature>
<gene>
    <name evidence="8" type="ORF">Q7A36_25760</name>
</gene>
<sequence>MDLTIFAMLFEGIGPPIIEAVDAVVAALQGWMRPILVSGVTLYVVGKMVWATLRGEVNPLGDSLAMMVSGSVIIYAATEAAGLGPQARNLLLNGISNEVGRLVLGAVGNRQLGADLFDDALARAWAAGLDVYNKLPTFSLKAWALAVLVVFYWIFAFGCVAVAFFIWLTAFVMVALLVGLWPLGVGLFAFPWTRFLAWGWLRSAIANVLLQILLIVVLAIVLGAIRRILGAVAATLQNEITNVGRLLLSGIVFGLLAWVAKQLPGLAATWAHGFTGFGQTAFIRVYGSLGGSGSPSTPPPQLTLQQQAGPAAIEAASVPHPMPRSMPPGQSLG</sequence>